<dbReference type="Pfam" id="PF13191">
    <property type="entry name" value="AAA_16"/>
    <property type="match status" value="1"/>
</dbReference>
<dbReference type="SMART" id="SM00421">
    <property type="entry name" value="HTH_LUXR"/>
    <property type="match status" value="1"/>
</dbReference>
<dbReference type="KEGG" id="atl:Athai_17440"/>
<evidence type="ECO:0000256" key="3">
    <source>
        <dbReference type="ARBA" id="ARBA00023163"/>
    </source>
</evidence>
<dbReference type="PANTHER" id="PTHR44688">
    <property type="entry name" value="DNA-BINDING TRANSCRIPTIONAL ACTIVATOR DEVR_DOSR"/>
    <property type="match status" value="1"/>
</dbReference>
<dbReference type="AlphaFoldDB" id="A0A7R7DME5"/>
<protein>
    <submittedName>
        <fullName evidence="6">LuxR family transcriptional regulator</fullName>
    </submittedName>
</protein>
<dbReference type="SUPFAM" id="SSF46894">
    <property type="entry name" value="C-terminal effector domain of the bipartite response regulators"/>
    <property type="match status" value="1"/>
</dbReference>
<evidence type="ECO:0000259" key="5">
    <source>
        <dbReference type="PROSITE" id="PS50043"/>
    </source>
</evidence>
<gene>
    <name evidence="6" type="ORF">Athai_17440</name>
</gene>
<dbReference type="EMBL" id="AP023355">
    <property type="protein sequence ID" value="BCJ34241.1"/>
    <property type="molecule type" value="Genomic_DNA"/>
</dbReference>
<dbReference type="GO" id="GO:0006355">
    <property type="term" value="P:regulation of DNA-templated transcription"/>
    <property type="evidence" value="ECO:0007669"/>
    <property type="project" value="InterPro"/>
</dbReference>
<proteinExistence type="predicted"/>
<keyword evidence="3" id="KW-0804">Transcription</keyword>
<dbReference type="InterPro" id="IPR036388">
    <property type="entry name" value="WH-like_DNA-bd_sf"/>
</dbReference>
<evidence type="ECO:0000256" key="2">
    <source>
        <dbReference type="ARBA" id="ARBA00023125"/>
    </source>
</evidence>
<name>A0A7R7DME5_9ACTN</name>
<keyword evidence="7" id="KW-1185">Reference proteome</keyword>
<evidence type="ECO:0000313" key="7">
    <source>
        <dbReference type="Proteomes" id="UP000611640"/>
    </source>
</evidence>
<keyword evidence="2" id="KW-0238">DNA-binding</keyword>
<dbReference type="Proteomes" id="UP000611640">
    <property type="component" value="Chromosome"/>
</dbReference>
<reference evidence="6 7" key="1">
    <citation type="submission" date="2020-08" db="EMBL/GenBank/DDBJ databases">
        <title>Whole genome shotgun sequence of Actinocatenispora thailandica NBRC 105041.</title>
        <authorList>
            <person name="Komaki H."/>
            <person name="Tamura T."/>
        </authorList>
    </citation>
    <scope>NUCLEOTIDE SEQUENCE [LARGE SCALE GENOMIC DNA]</scope>
    <source>
        <strain evidence="6 7">NBRC 105041</strain>
    </source>
</reference>
<dbReference type="Gene3D" id="1.10.10.10">
    <property type="entry name" value="Winged helix-like DNA-binding domain superfamily/Winged helix DNA-binding domain"/>
    <property type="match status" value="1"/>
</dbReference>
<dbReference type="InterPro" id="IPR027417">
    <property type="entry name" value="P-loop_NTPase"/>
</dbReference>
<dbReference type="InterPro" id="IPR000792">
    <property type="entry name" value="Tscrpt_reg_LuxR_C"/>
</dbReference>
<dbReference type="CDD" id="cd06170">
    <property type="entry name" value="LuxR_C_like"/>
    <property type="match status" value="1"/>
</dbReference>
<dbReference type="GO" id="GO:0003677">
    <property type="term" value="F:DNA binding"/>
    <property type="evidence" value="ECO:0007669"/>
    <property type="project" value="UniProtKB-KW"/>
</dbReference>
<feature type="region of interest" description="Disordered" evidence="4">
    <location>
        <begin position="103"/>
        <end position="146"/>
    </location>
</feature>
<dbReference type="PROSITE" id="PS50043">
    <property type="entry name" value="HTH_LUXR_2"/>
    <property type="match status" value="1"/>
</dbReference>
<organism evidence="6 7">
    <name type="scientific">Actinocatenispora thailandica</name>
    <dbReference type="NCBI Taxonomy" id="227318"/>
    <lineage>
        <taxon>Bacteria</taxon>
        <taxon>Bacillati</taxon>
        <taxon>Actinomycetota</taxon>
        <taxon>Actinomycetes</taxon>
        <taxon>Micromonosporales</taxon>
        <taxon>Micromonosporaceae</taxon>
        <taxon>Actinocatenispora</taxon>
    </lineage>
</organism>
<evidence type="ECO:0000256" key="1">
    <source>
        <dbReference type="ARBA" id="ARBA00023015"/>
    </source>
</evidence>
<feature type="domain" description="HTH luxR-type" evidence="5">
    <location>
        <begin position="863"/>
        <end position="928"/>
    </location>
</feature>
<dbReference type="SUPFAM" id="SSF52540">
    <property type="entry name" value="P-loop containing nucleoside triphosphate hydrolases"/>
    <property type="match status" value="1"/>
</dbReference>
<dbReference type="InterPro" id="IPR041664">
    <property type="entry name" value="AAA_16"/>
</dbReference>
<evidence type="ECO:0000313" key="6">
    <source>
        <dbReference type="EMBL" id="BCJ34241.1"/>
    </source>
</evidence>
<dbReference type="InterPro" id="IPR016032">
    <property type="entry name" value="Sig_transdc_resp-reg_C-effctor"/>
</dbReference>
<dbReference type="RefSeq" id="WP_344319490.1">
    <property type="nucleotide sequence ID" value="NZ_BAAAKF010000031.1"/>
</dbReference>
<dbReference type="PRINTS" id="PR00038">
    <property type="entry name" value="HTHLUXR"/>
</dbReference>
<sequence length="935" mass="97315">MAVTGDLAGTGTGRAAPDAAGGIAAMAAGGVIGAEDRLAERTSAIDALRRRIDALGDGQSGAVLVAGPAGMGRSALLARAAADARAAGIAVVQIRFARPVPDAPGTVPAPGTPGSALGPGTVGSALGPGTVGSAPGPGTVESDPPGSVGIPAALMREAEAGLATATPTLLAVDDVHRAGPAGLRWLTRLACRSGGGPALVVCGVASWFRWATGRCADLTAPHRIQLRPLSFAGVREVCVRLAGPVPDEYVQAVAAASRGNPALVHAIVRRCPHTTAGPALLPRLSSVTADVIAGYVDRVYDGVPAELTGLLQAVAVAGRELPFGSLCELAGVDAVDLDRLLATGLFAYTDRLHPVWPEVVDRILGRLGPTELPELYRRAAEIGRTGAVDDHVLAEWLDLAGSRRPAWAVEVLTDVGWRAARDGRRDTAVRLLGRALDTEGDGPRRGALLLALGTTELSVSPDAGERHLGTLLRDPSLHEVAHRLAAADLLSLGGSDCRPALRAGLRSARSDAERAGLLGLSWLAHPRGYEDDEDAWLTRGELPSAAQLAGRAWWLTVRAEERTAALAIARAAAATPLFHPRLVASRVLLLADDLAGAGEVLDSVLADATRARADTVLIHALLVYAELSYRQGHLTAGEQALERALRHLAPHAWPPAVLRQVVAVQMMLDIEQERFDAAQELAELQPSPAGSGGFGWSALLYARGVLELRRERMGVASALLHECGRRMSADGLDNPALLNWRAYAAVADAASDRPRRAARLIADALVRAEAWGAPSALGLVRVCAGQAFEGQRLSQLRSAVDTLRGCLSRLRYARALVDLAAAAAAVGDVALAVSSAREAEQLAASHGWPPVLHRAAAILQRCQRGAGPALSAAQRAVAELAASGLSNKQIAQRRRVSLRTVELHLTNTYRQLGIRRRAELAAALDRAVRAGAGGA</sequence>
<evidence type="ECO:0000256" key="4">
    <source>
        <dbReference type="SAM" id="MobiDB-lite"/>
    </source>
</evidence>
<dbReference type="PANTHER" id="PTHR44688:SF16">
    <property type="entry name" value="DNA-BINDING TRANSCRIPTIONAL ACTIVATOR DEVR_DOSR"/>
    <property type="match status" value="1"/>
</dbReference>
<keyword evidence="1" id="KW-0805">Transcription regulation</keyword>
<feature type="compositionally biased region" description="Low complexity" evidence="4">
    <location>
        <begin position="103"/>
        <end position="113"/>
    </location>
</feature>
<accession>A0A7R7DME5</accession>
<dbReference type="Pfam" id="PF00196">
    <property type="entry name" value="GerE"/>
    <property type="match status" value="1"/>
</dbReference>